<feature type="transmembrane region" description="Helical" evidence="1">
    <location>
        <begin position="12"/>
        <end position="31"/>
    </location>
</feature>
<accession>A0ABV0B794</accession>
<keyword evidence="1" id="KW-0472">Membrane</keyword>
<keyword evidence="1" id="KW-1133">Transmembrane helix</keyword>
<feature type="transmembrane region" description="Helical" evidence="1">
    <location>
        <begin position="51"/>
        <end position="69"/>
    </location>
</feature>
<gene>
    <name evidence="2" type="ORF">TPR58_09770</name>
</gene>
<protein>
    <recommendedName>
        <fullName evidence="4">EamA domain-containing protein</fullName>
    </recommendedName>
</protein>
<sequence>MNARASGFPLEGYVFLYLLAYLPNVIVTKLVTSMPHPGLGRPLTGLETLPASLIISLVLTYLFIWWSGWHRDAHGVMVLGRRIPVPTRYTLLSGIGTALVLFTVPLSFTFEGVSIPFIQLLMRGDILLIAPIVDLAFGRRVRWWSWAALAMVALAMLITLSDRGGFYLPPLAILTVVLYTIGYFIRLAVMTKVSKSGDPASVRQYFVEEKIFALPLSVAILAAISASGIGSQSGALGWGFIQVWTDPVILPLLGIGITLTIVSVFAIIILLDPRENAYCVPLERAASLIAGVGGALILAWVWGLPHPRPAELIGAGILIGAIVLLSLAPRFLDRPARAARAETT</sequence>
<feature type="transmembrane region" description="Helical" evidence="1">
    <location>
        <begin position="143"/>
        <end position="161"/>
    </location>
</feature>
<feature type="transmembrane region" description="Helical" evidence="1">
    <location>
        <begin position="116"/>
        <end position="136"/>
    </location>
</feature>
<name>A0ABV0B794_9SPHN</name>
<evidence type="ECO:0000313" key="2">
    <source>
        <dbReference type="EMBL" id="MEN3747455.1"/>
    </source>
</evidence>
<dbReference type="RefSeq" id="WP_346246452.1">
    <property type="nucleotide sequence ID" value="NZ_JBDIZK010000005.1"/>
</dbReference>
<reference evidence="2 3" key="1">
    <citation type="submission" date="2024-05" db="EMBL/GenBank/DDBJ databases">
        <title>Sphingomonas sp. HF-S3 16S ribosomal RNA gene Genome sequencing and assembly.</title>
        <authorList>
            <person name="Lee H."/>
        </authorList>
    </citation>
    <scope>NUCLEOTIDE SEQUENCE [LARGE SCALE GENOMIC DNA]</scope>
    <source>
        <strain evidence="2 3">HF-S3</strain>
    </source>
</reference>
<keyword evidence="1" id="KW-0812">Transmembrane</keyword>
<dbReference type="Proteomes" id="UP001427805">
    <property type="component" value="Unassembled WGS sequence"/>
</dbReference>
<evidence type="ECO:0000313" key="3">
    <source>
        <dbReference type="Proteomes" id="UP001427805"/>
    </source>
</evidence>
<feature type="transmembrane region" description="Helical" evidence="1">
    <location>
        <begin position="285"/>
        <end position="304"/>
    </location>
</feature>
<feature type="transmembrane region" description="Helical" evidence="1">
    <location>
        <begin position="210"/>
        <end position="229"/>
    </location>
</feature>
<evidence type="ECO:0008006" key="4">
    <source>
        <dbReference type="Google" id="ProtNLM"/>
    </source>
</evidence>
<organism evidence="2 3">
    <name type="scientific">Sphingomonas rustica</name>
    <dbReference type="NCBI Taxonomy" id="3103142"/>
    <lineage>
        <taxon>Bacteria</taxon>
        <taxon>Pseudomonadati</taxon>
        <taxon>Pseudomonadota</taxon>
        <taxon>Alphaproteobacteria</taxon>
        <taxon>Sphingomonadales</taxon>
        <taxon>Sphingomonadaceae</taxon>
        <taxon>Sphingomonas</taxon>
    </lineage>
</organism>
<dbReference type="EMBL" id="JBDIZK010000005">
    <property type="protein sequence ID" value="MEN3747455.1"/>
    <property type="molecule type" value="Genomic_DNA"/>
</dbReference>
<feature type="transmembrane region" description="Helical" evidence="1">
    <location>
        <begin position="310"/>
        <end position="332"/>
    </location>
</feature>
<feature type="transmembrane region" description="Helical" evidence="1">
    <location>
        <begin position="167"/>
        <end position="189"/>
    </location>
</feature>
<evidence type="ECO:0000256" key="1">
    <source>
        <dbReference type="SAM" id="Phobius"/>
    </source>
</evidence>
<feature type="transmembrane region" description="Helical" evidence="1">
    <location>
        <begin position="89"/>
        <end position="110"/>
    </location>
</feature>
<keyword evidence="3" id="KW-1185">Reference proteome</keyword>
<feature type="transmembrane region" description="Helical" evidence="1">
    <location>
        <begin position="249"/>
        <end position="273"/>
    </location>
</feature>
<proteinExistence type="predicted"/>
<comment type="caution">
    <text evidence="2">The sequence shown here is derived from an EMBL/GenBank/DDBJ whole genome shotgun (WGS) entry which is preliminary data.</text>
</comment>